<keyword evidence="7 12" id="KW-0521">NADP</keyword>
<dbReference type="InterPro" id="IPR036291">
    <property type="entry name" value="NAD(P)-bd_dom_sf"/>
</dbReference>
<protein>
    <recommendedName>
        <fullName evidence="12">Bifunctional protein FolD</fullName>
    </recommendedName>
    <domain>
        <recommendedName>
            <fullName evidence="12">Methylenetetrahydrofolate dehydrogenase</fullName>
            <ecNumber evidence="12">1.5.1.5</ecNumber>
        </recommendedName>
    </domain>
    <domain>
        <recommendedName>
            <fullName evidence="12">Methenyltetrahydrofolate cyclohydrolase</fullName>
            <ecNumber evidence="12">3.5.4.9</ecNumber>
        </recommendedName>
    </domain>
</protein>
<feature type="domain" description="Tetrahydrofolate dehydrogenase/cyclohydrolase NAD(P)-binding" evidence="14">
    <location>
        <begin position="141"/>
        <end position="281"/>
    </location>
</feature>
<dbReference type="Pfam" id="PF00763">
    <property type="entry name" value="THF_DHG_CYH"/>
    <property type="match status" value="1"/>
</dbReference>
<dbReference type="GO" id="GO:0035999">
    <property type="term" value="P:tetrahydrofolate interconversion"/>
    <property type="evidence" value="ECO:0007669"/>
    <property type="project" value="UniProtKB-UniRule"/>
</dbReference>
<evidence type="ECO:0000256" key="7">
    <source>
        <dbReference type="ARBA" id="ARBA00022857"/>
    </source>
</evidence>
<keyword evidence="6 12" id="KW-0378">Hydrolase</keyword>
<dbReference type="InterPro" id="IPR020630">
    <property type="entry name" value="THF_DH/CycHdrlase_cat_dom"/>
</dbReference>
<comment type="pathway">
    <text evidence="1 12">One-carbon metabolism; tetrahydrofolate interconversion.</text>
</comment>
<keyword evidence="16" id="KW-1185">Reference proteome</keyword>
<evidence type="ECO:0000256" key="9">
    <source>
        <dbReference type="ARBA" id="ARBA00023102"/>
    </source>
</evidence>
<evidence type="ECO:0000256" key="5">
    <source>
        <dbReference type="ARBA" id="ARBA00022755"/>
    </source>
</evidence>
<dbReference type="Gene3D" id="3.40.50.720">
    <property type="entry name" value="NAD(P)-binding Rossmann-like Domain"/>
    <property type="match status" value="1"/>
</dbReference>
<dbReference type="GO" id="GO:0006164">
    <property type="term" value="P:purine nucleotide biosynthetic process"/>
    <property type="evidence" value="ECO:0007669"/>
    <property type="project" value="UniProtKB-KW"/>
</dbReference>
<keyword evidence="4 12" id="KW-0028">Amino-acid biosynthesis</keyword>
<dbReference type="EC" id="3.5.4.9" evidence="12"/>
<comment type="similarity">
    <text evidence="12">Belongs to the tetrahydrofolate dehydrogenase/cyclohydrolase family.</text>
</comment>
<dbReference type="Proteomes" id="UP000051581">
    <property type="component" value="Unassembled WGS sequence"/>
</dbReference>
<keyword evidence="8 12" id="KW-0560">Oxidoreductase</keyword>
<comment type="catalytic activity">
    <reaction evidence="12">
        <text>(6R)-5,10-methylene-5,6,7,8-tetrahydrofolate + NADP(+) = (6R)-5,10-methenyltetrahydrofolate + NADPH</text>
        <dbReference type="Rhea" id="RHEA:22812"/>
        <dbReference type="ChEBI" id="CHEBI:15636"/>
        <dbReference type="ChEBI" id="CHEBI:57455"/>
        <dbReference type="ChEBI" id="CHEBI:57783"/>
        <dbReference type="ChEBI" id="CHEBI:58349"/>
        <dbReference type="EC" id="1.5.1.5"/>
    </reaction>
</comment>
<evidence type="ECO:0000256" key="4">
    <source>
        <dbReference type="ARBA" id="ARBA00022605"/>
    </source>
</evidence>
<dbReference type="HAMAP" id="MF_01576">
    <property type="entry name" value="THF_DHG_CYH"/>
    <property type="match status" value="1"/>
</dbReference>
<comment type="caution">
    <text evidence="12">Lacks conserved residue(s) required for the propagation of feature annotation.</text>
</comment>
<evidence type="ECO:0000256" key="10">
    <source>
        <dbReference type="ARBA" id="ARBA00023167"/>
    </source>
</evidence>
<dbReference type="EMBL" id="AZEA01000001">
    <property type="protein sequence ID" value="KRK89853.1"/>
    <property type="molecule type" value="Genomic_DNA"/>
</dbReference>
<evidence type="ECO:0000256" key="6">
    <source>
        <dbReference type="ARBA" id="ARBA00022801"/>
    </source>
</evidence>
<evidence type="ECO:0000256" key="11">
    <source>
        <dbReference type="ARBA" id="ARBA00023268"/>
    </source>
</evidence>
<dbReference type="Gene3D" id="3.40.50.10860">
    <property type="entry name" value="Leucine Dehydrogenase, chain A, domain 1"/>
    <property type="match status" value="1"/>
</dbReference>
<reference evidence="15 16" key="1">
    <citation type="journal article" date="2015" name="Genome Announc.">
        <title>Expanding the biotechnology potential of lactobacilli through comparative genomics of 213 strains and associated genera.</title>
        <authorList>
            <person name="Sun Z."/>
            <person name="Harris H.M."/>
            <person name="McCann A."/>
            <person name="Guo C."/>
            <person name="Argimon S."/>
            <person name="Zhang W."/>
            <person name="Yang X."/>
            <person name="Jeffery I.B."/>
            <person name="Cooney J.C."/>
            <person name="Kagawa T.F."/>
            <person name="Liu W."/>
            <person name="Song Y."/>
            <person name="Salvetti E."/>
            <person name="Wrobel A."/>
            <person name="Rasinkangas P."/>
            <person name="Parkhill J."/>
            <person name="Rea M.C."/>
            <person name="O'Sullivan O."/>
            <person name="Ritari J."/>
            <person name="Douillard F.P."/>
            <person name="Paul Ross R."/>
            <person name="Yang R."/>
            <person name="Briner A.E."/>
            <person name="Felis G.E."/>
            <person name="de Vos W.M."/>
            <person name="Barrangou R."/>
            <person name="Klaenhammer T.R."/>
            <person name="Caufield P.W."/>
            <person name="Cui Y."/>
            <person name="Zhang H."/>
            <person name="O'Toole P.W."/>
        </authorList>
    </citation>
    <scope>NUCLEOTIDE SEQUENCE [LARGE SCALE GENOMIC DNA]</scope>
    <source>
        <strain evidence="15 16">DSM 19904</strain>
    </source>
</reference>
<dbReference type="SUPFAM" id="SSF51735">
    <property type="entry name" value="NAD(P)-binding Rossmann-fold domains"/>
    <property type="match status" value="1"/>
</dbReference>
<gene>
    <name evidence="12" type="primary">folD</name>
    <name evidence="15" type="ORF">FD17_GL000089</name>
</gene>
<sequence>MATIIDGKALAKKLNAQTSQRVKQLQKDKGITPGLVVIIVGTDPASQRYVRNKHRTAKRLGIYSIVRELPDTISQAELLKVVEEYNQNPKVTGILVQDPLPKQINEKEITRSILPEKDVDGFHPVNVGKLYLDDSTNYPVACTPKGVMTMFKEYGIQLKGKNAVMIGRSAIVGKPMAALMLNAGASVSILHLLTKDITEYTKNADVIVSATGSLHTVTKNDVKPGAVVIDVGQNINEDGHLVGDTDYADLFDKVSYITPVPGGVGPMTIATLMQQTVDLAEWSLERGE</sequence>
<dbReference type="EC" id="1.5.1.5" evidence="12"/>
<dbReference type="GO" id="GO:0004477">
    <property type="term" value="F:methenyltetrahydrofolate cyclohydrolase activity"/>
    <property type="evidence" value="ECO:0007669"/>
    <property type="project" value="UniProtKB-UniRule"/>
</dbReference>
<dbReference type="RefSeq" id="WP_057822656.1">
    <property type="nucleotide sequence ID" value="NZ_AZEA01000001.1"/>
</dbReference>
<proteinExistence type="inferred from homology"/>
<name>A0A0R1L1X8_9LACO</name>
<dbReference type="GO" id="GO:0004488">
    <property type="term" value="F:methylenetetrahydrofolate dehydrogenase (NADP+) activity"/>
    <property type="evidence" value="ECO:0007669"/>
    <property type="project" value="UniProtKB-UniRule"/>
</dbReference>
<evidence type="ECO:0000256" key="12">
    <source>
        <dbReference type="HAMAP-Rule" id="MF_01576"/>
    </source>
</evidence>
<dbReference type="PATRIC" id="fig|1423808.3.peg.89"/>
<dbReference type="InterPro" id="IPR020631">
    <property type="entry name" value="THF_DH/CycHdrlase_NAD-bd_dom"/>
</dbReference>
<dbReference type="SUPFAM" id="SSF53223">
    <property type="entry name" value="Aminoacid dehydrogenase-like, N-terminal domain"/>
    <property type="match status" value="1"/>
</dbReference>
<evidence type="ECO:0000259" key="14">
    <source>
        <dbReference type="Pfam" id="PF02882"/>
    </source>
</evidence>
<accession>A0A0R1L1X8</accession>
<evidence type="ECO:0000256" key="8">
    <source>
        <dbReference type="ARBA" id="ARBA00023002"/>
    </source>
</evidence>
<comment type="function">
    <text evidence="12">Catalyzes the oxidation of 5,10-methylenetetrahydrofolate to 5,10-methenyltetrahydrofolate and then the hydrolysis of 5,10-methenyltetrahydrofolate to 10-formyltetrahydrofolate.</text>
</comment>
<evidence type="ECO:0000259" key="13">
    <source>
        <dbReference type="Pfam" id="PF00763"/>
    </source>
</evidence>
<dbReference type="GO" id="GO:0005829">
    <property type="term" value="C:cytosol"/>
    <property type="evidence" value="ECO:0007669"/>
    <property type="project" value="TreeGrafter"/>
</dbReference>
<dbReference type="InterPro" id="IPR000672">
    <property type="entry name" value="THF_DH/CycHdrlase"/>
</dbReference>
<dbReference type="PROSITE" id="PS00767">
    <property type="entry name" value="THF_DHG_CYH_2"/>
    <property type="match status" value="1"/>
</dbReference>
<comment type="caution">
    <text evidence="15">The sequence shown here is derived from an EMBL/GenBank/DDBJ whole genome shotgun (WGS) entry which is preliminary data.</text>
</comment>
<keyword evidence="10 12" id="KW-0486">Methionine biosynthesis</keyword>
<keyword evidence="9 12" id="KW-0368">Histidine biosynthesis</keyword>
<evidence type="ECO:0000313" key="16">
    <source>
        <dbReference type="Proteomes" id="UP000051581"/>
    </source>
</evidence>
<dbReference type="FunFam" id="3.40.50.720:FF:000094">
    <property type="entry name" value="Bifunctional protein FolD"/>
    <property type="match status" value="1"/>
</dbReference>
<dbReference type="PRINTS" id="PR00085">
    <property type="entry name" value="THFDHDRGNASE"/>
</dbReference>
<dbReference type="PANTHER" id="PTHR48099">
    <property type="entry name" value="C-1-TETRAHYDROFOLATE SYNTHASE, CYTOPLASMIC-RELATED"/>
    <property type="match status" value="1"/>
</dbReference>
<comment type="catalytic activity">
    <reaction evidence="12">
        <text>(6R)-5,10-methenyltetrahydrofolate + H2O = (6R)-10-formyltetrahydrofolate + H(+)</text>
        <dbReference type="Rhea" id="RHEA:23700"/>
        <dbReference type="ChEBI" id="CHEBI:15377"/>
        <dbReference type="ChEBI" id="CHEBI:15378"/>
        <dbReference type="ChEBI" id="CHEBI:57455"/>
        <dbReference type="ChEBI" id="CHEBI:195366"/>
        <dbReference type="EC" id="3.5.4.9"/>
    </reaction>
</comment>
<dbReference type="UniPathway" id="UPA00193"/>
<evidence type="ECO:0000313" key="15">
    <source>
        <dbReference type="EMBL" id="KRK89853.1"/>
    </source>
</evidence>
<dbReference type="GO" id="GO:0009086">
    <property type="term" value="P:methionine biosynthetic process"/>
    <property type="evidence" value="ECO:0007669"/>
    <property type="project" value="UniProtKB-KW"/>
</dbReference>
<evidence type="ECO:0000256" key="3">
    <source>
        <dbReference type="ARBA" id="ARBA00022563"/>
    </source>
</evidence>
<dbReference type="InterPro" id="IPR046346">
    <property type="entry name" value="Aminoacid_DH-like_N_sf"/>
</dbReference>
<dbReference type="CDD" id="cd01080">
    <property type="entry name" value="NAD_bind_m-THF_DH_Cyclohyd"/>
    <property type="match status" value="1"/>
</dbReference>
<keyword evidence="5 12" id="KW-0658">Purine biosynthesis</keyword>
<evidence type="ECO:0000256" key="1">
    <source>
        <dbReference type="ARBA" id="ARBA00004777"/>
    </source>
</evidence>
<dbReference type="Pfam" id="PF02882">
    <property type="entry name" value="THF_DHG_CYH_C"/>
    <property type="match status" value="1"/>
</dbReference>
<organism evidence="15 16">
    <name type="scientific">Lentilactobacillus sunkii DSM 19904</name>
    <dbReference type="NCBI Taxonomy" id="1423808"/>
    <lineage>
        <taxon>Bacteria</taxon>
        <taxon>Bacillati</taxon>
        <taxon>Bacillota</taxon>
        <taxon>Bacilli</taxon>
        <taxon>Lactobacillales</taxon>
        <taxon>Lactobacillaceae</taxon>
        <taxon>Lentilactobacillus</taxon>
    </lineage>
</organism>
<dbReference type="PANTHER" id="PTHR48099:SF5">
    <property type="entry name" value="C-1-TETRAHYDROFOLATE SYNTHASE, CYTOPLASMIC"/>
    <property type="match status" value="1"/>
</dbReference>
<comment type="subunit">
    <text evidence="2 12">Homodimer.</text>
</comment>
<feature type="binding site" evidence="12">
    <location>
        <begin position="167"/>
        <end position="169"/>
    </location>
    <ligand>
        <name>NADP(+)</name>
        <dbReference type="ChEBI" id="CHEBI:58349"/>
    </ligand>
</feature>
<dbReference type="InterPro" id="IPR020867">
    <property type="entry name" value="THF_DH/CycHdrlase_CS"/>
</dbReference>
<dbReference type="GO" id="GO:0000105">
    <property type="term" value="P:L-histidine biosynthetic process"/>
    <property type="evidence" value="ECO:0007669"/>
    <property type="project" value="UniProtKB-KW"/>
</dbReference>
<dbReference type="OrthoDB" id="9803580at2"/>
<feature type="domain" description="Tetrahydrofolate dehydrogenase/cyclohydrolase catalytic" evidence="13">
    <location>
        <begin position="5"/>
        <end position="120"/>
    </location>
</feature>
<keyword evidence="3 12" id="KW-0554">One-carbon metabolism</keyword>
<keyword evidence="11 12" id="KW-0511">Multifunctional enzyme</keyword>
<evidence type="ECO:0000256" key="2">
    <source>
        <dbReference type="ARBA" id="ARBA00011738"/>
    </source>
</evidence>
<dbReference type="FunFam" id="3.40.50.10860:FF:000005">
    <property type="entry name" value="C-1-tetrahydrofolate synthase, cytoplasmic, putative"/>
    <property type="match status" value="1"/>
</dbReference>
<dbReference type="AlphaFoldDB" id="A0A0R1L1X8"/>